<evidence type="ECO:0000256" key="2">
    <source>
        <dbReference type="ARBA" id="ARBA00023034"/>
    </source>
</evidence>
<feature type="region of interest" description="Disordered" evidence="5">
    <location>
        <begin position="31"/>
        <end position="269"/>
    </location>
</feature>
<comment type="caution">
    <text evidence="7">The sequence shown here is derived from an EMBL/GenBank/DDBJ whole genome shotgun (WGS) entry which is preliminary data.</text>
</comment>
<dbReference type="GO" id="GO:0005783">
    <property type="term" value="C:endoplasmic reticulum"/>
    <property type="evidence" value="ECO:0007669"/>
    <property type="project" value="TreeGrafter"/>
</dbReference>
<evidence type="ECO:0000256" key="1">
    <source>
        <dbReference type="ARBA" id="ARBA00004555"/>
    </source>
</evidence>
<protein>
    <submittedName>
        <fullName evidence="7">TATA element modulatory factor</fullName>
    </submittedName>
</protein>
<organism evidence="7 8">
    <name type="scientific">Stylophora pistillata</name>
    <name type="common">Smooth cauliflower coral</name>
    <dbReference type="NCBI Taxonomy" id="50429"/>
    <lineage>
        <taxon>Eukaryota</taxon>
        <taxon>Metazoa</taxon>
        <taxon>Cnidaria</taxon>
        <taxon>Anthozoa</taxon>
        <taxon>Hexacorallia</taxon>
        <taxon>Scleractinia</taxon>
        <taxon>Astrocoeniina</taxon>
        <taxon>Pocilloporidae</taxon>
        <taxon>Stylophora</taxon>
    </lineage>
</organism>
<feature type="compositionally biased region" description="Low complexity" evidence="5">
    <location>
        <begin position="175"/>
        <end position="186"/>
    </location>
</feature>
<dbReference type="OrthoDB" id="74178at2759"/>
<dbReference type="GO" id="GO:0005794">
    <property type="term" value="C:Golgi apparatus"/>
    <property type="evidence" value="ECO:0007669"/>
    <property type="project" value="UniProtKB-SubCell"/>
</dbReference>
<reference evidence="8" key="1">
    <citation type="journal article" date="2017" name="bioRxiv">
        <title>Comparative analysis of the genomes of Stylophora pistillata and Acropora digitifera provides evidence for extensive differences between species of corals.</title>
        <authorList>
            <person name="Voolstra C.R."/>
            <person name="Li Y."/>
            <person name="Liew Y.J."/>
            <person name="Baumgarten S."/>
            <person name="Zoccola D."/>
            <person name="Flot J.-F."/>
            <person name="Tambutte S."/>
            <person name="Allemand D."/>
            <person name="Aranda M."/>
        </authorList>
    </citation>
    <scope>NUCLEOTIDE SEQUENCE [LARGE SCALE GENOMIC DNA]</scope>
</reference>
<proteinExistence type="predicted"/>
<evidence type="ECO:0000256" key="4">
    <source>
        <dbReference type="SAM" id="Coils"/>
    </source>
</evidence>
<dbReference type="STRING" id="50429.A0A2B4SAS1"/>
<dbReference type="EMBL" id="LSMT01000139">
    <property type="protein sequence ID" value="PFX25920.1"/>
    <property type="molecule type" value="Genomic_DNA"/>
</dbReference>
<evidence type="ECO:0000256" key="5">
    <source>
        <dbReference type="SAM" id="MobiDB-lite"/>
    </source>
</evidence>
<feature type="region of interest" description="Disordered" evidence="5">
    <location>
        <begin position="297"/>
        <end position="332"/>
    </location>
</feature>
<sequence length="1184" mass="132909">MSWFDASGFSSFAKTALSQAQKSIDKVLDIEQDETSSAASKSSALSAPKSTLPSSLGTSPKDTLTPKKSSSSLSGNSTSKSARKPSSGANNSKDSDNDGNSFWSSFLGDSFSSATSKTSNRRASGQKLGSQISGGKMKNNDDRLDTEDAKMLKGEDKVSSPRALKQQRKKDINMTDSSTRSSDQSQVPQTLLPLKEDLTNAEDISEKNENSTVVVYPQEAKDLTDSPRKEELNTHESSVVPALKGTNLKSQHLKYSSTSKGRKENKEVLSTENNVCKKNVENVELDALIVAHDKTPDDKLESVHEHLNTETGQSVPDKSIADSPDTDEEKLDCSKKTYGFMTSNETGEIAPDLGNKLESHDFSKSLLKDSTGSNIVVEIKQEEVAQNIPSVQPVASSTPKHVAKEQKCTPLDMAMKPEMEPTDENEEASNDKGDLQAHVCDPEILILQSKECEALSENVVELFAEAASVVQDKRSVDDKSQQEVKEHTCIHSHTGKMVDMLSLQQSSGNDDETRQKKMNSMGDDPNSTESSEDTKRKIEELQKEISGLKHVIEVRENKLIEVSKENIDLQETCAVLRSQLKQAEDAFKGENEEIEEVKKEFTVRVAATEKKFQAAAKERDHLRALLEETEHSLSSKNERQSEEFTTLLKEKDDQIAQLLEEGEKLSKQQLQSNNIVKKLRSKEKENDALIKKNSKLLEEMTAENTRLTEILKVKEETERKQADAITQLNSYVEKQDTQMSKLKSELDDSAEKIRSMQAALDNAYKQLADLHKENASKDSAVQEAALSAEMTAKEGLRIAMEKKERQFKSETEALEFQISDLQTGFRRAEQQASRREDNLRQEISDLQQRLQEAEARNQELTESVTYATRPLLRQIENLQSSYGNHTQTWERVERNLTERLNEAQVQLVEAQEKERVATEHALELNSRLTAVESQLATYRQEKTRLEATLEMERARLETAEEAKSRETAKIETLEIKYRKMMEDNNLEKALLEQQLAVEKGKMETEKKKFQHAMEEKERSLLRQSSVSEAPPSPTARDYSSQDENIDNPHHRPLGRQGSTSGIIDGISRGIMGAGTAMVERLQAQVKQKDGEILLLQEERTTLQKTRDAVTEELATLTSKMEGMEEDSRLLADLQTRYKELEQRHNAVLQMYGEKAEQAEELKMDLEDVKSMYKQQIQELLGAAR</sequence>
<dbReference type="InterPro" id="IPR052602">
    <property type="entry name" value="Growth_transcription_reg"/>
</dbReference>
<dbReference type="Pfam" id="PF12325">
    <property type="entry name" value="TMF_TATA_bd"/>
    <property type="match status" value="1"/>
</dbReference>
<name>A0A2B4SAS1_STYPI</name>
<dbReference type="PANTHER" id="PTHR46515">
    <property type="entry name" value="TATA ELEMENT MODULATORY FACTOR TMF1"/>
    <property type="match status" value="1"/>
</dbReference>
<accession>A0A2B4SAS1</accession>
<feature type="compositionally biased region" description="Basic and acidic residues" evidence="5">
    <location>
        <begin position="297"/>
        <end position="308"/>
    </location>
</feature>
<feature type="compositionally biased region" description="Polar residues" evidence="5">
    <location>
        <begin position="110"/>
        <end position="133"/>
    </location>
</feature>
<feature type="region of interest" description="Disordered" evidence="5">
    <location>
        <begin position="505"/>
        <end position="535"/>
    </location>
</feature>
<dbReference type="Pfam" id="PF12329">
    <property type="entry name" value="TMF_DNA_bd"/>
    <property type="match status" value="1"/>
</dbReference>
<feature type="compositionally biased region" description="Basic and acidic residues" evidence="5">
    <location>
        <begin position="219"/>
        <end position="234"/>
    </location>
</feature>
<feature type="compositionally biased region" description="Basic and acidic residues" evidence="5">
    <location>
        <begin position="138"/>
        <end position="159"/>
    </location>
</feature>
<dbReference type="PANTHER" id="PTHR46515:SF1">
    <property type="entry name" value="TATA ELEMENT MODULATORY FACTOR"/>
    <property type="match status" value="1"/>
</dbReference>
<feature type="domain" description="TATA element modulatory factor 1 TATA binding" evidence="6">
    <location>
        <begin position="1071"/>
        <end position="1179"/>
    </location>
</feature>
<comment type="subcellular location">
    <subcellularLocation>
        <location evidence="1">Golgi apparatus</location>
    </subcellularLocation>
</comment>
<evidence type="ECO:0000313" key="8">
    <source>
        <dbReference type="Proteomes" id="UP000225706"/>
    </source>
</evidence>
<dbReference type="Proteomes" id="UP000225706">
    <property type="component" value="Unassembled WGS sequence"/>
</dbReference>
<evidence type="ECO:0000256" key="3">
    <source>
        <dbReference type="ARBA" id="ARBA00023054"/>
    </source>
</evidence>
<feature type="coiled-coil region" evidence="4">
    <location>
        <begin position="641"/>
        <end position="773"/>
    </location>
</feature>
<evidence type="ECO:0000313" key="7">
    <source>
        <dbReference type="EMBL" id="PFX25920.1"/>
    </source>
</evidence>
<feature type="coiled-coil region" evidence="4">
    <location>
        <begin position="829"/>
        <end position="863"/>
    </location>
</feature>
<gene>
    <name evidence="7" type="primary">TMF1</name>
    <name evidence="7" type="ORF">AWC38_SpisGene9449</name>
</gene>
<feature type="compositionally biased region" description="Basic and acidic residues" evidence="5">
    <location>
        <begin position="194"/>
        <end position="209"/>
    </location>
</feature>
<feature type="compositionally biased region" description="Polar residues" evidence="5">
    <location>
        <begin position="247"/>
        <end position="259"/>
    </location>
</feature>
<feature type="region of interest" description="Disordered" evidence="5">
    <location>
        <begin position="1002"/>
        <end position="1061"/>
    </location>
</feature>
<evidence type="ECO:0000259" key="6">
    <source>
        <dbReference type="Pfam" id="PF12325"/>
    </source>
</evidence>
<feature type="coiled-coil region" evidence="4">
    <location>
        <begin position="1078"/>
        <end position="1178"/>
    </location>
</feature>
<keyword evidence="8" id="KW-1185">Reference proteome</keyword>
<feature type="compositionally biased region" description="Low complexity" evidence="5">
    <location>
        <begin position="35"/>
        <end position="92"/>
    </location>
</feature>
<keyword evidence="3 4" id="KW-0175">Coiled coil</keyword>
<feature type="compositionally biased region" description="Basic and acidic residues" evidence="5">
    <location>
        <begin position="1002"/>
        <end position="1020"/>
    </location>
</feature>
<keyword evidence="2" id="KW-0333">Golgi apparatus</keyword>
<dbReference type="InterPro" id="IPR022092">
    <property type="entry name" value="TMF_DNA-bd"/>
</dbReference>
<dbReference type="AlphaFoldDB" id="A0A2B4SAS1"/>
<dbReference type="InterPro" id="IPR022091">
    <property type="entry name" value="TMF_TATA-bd"/>
</dbReference>